<dbReference type="STRING" id="361183.AMC99_01950"/>
<feature type="chain" id="PRO_5005798689" evidence="1">
    <location>
        <begin position="17"/>
        <end position="167"/>
    </location>
</feature>
<keyword evidence="1" id="KW-0732">Signal</keyword>
<protein>
    <submittedName>
        <fullName evidence="2">Uncharacterized protein</fullName>
    </submittedName>
</protein>
<proteinExistence type="predicted"/>
<dbReference type="RefSeq" id="WP_157058294.1">
    <property type="nucleotide sequence ID" value="NZ_CP012669.1"/>
</dbReference>
<dbReference type="OrthoDB" id="7409072at2"/>
<dbReference type="AlphaFoldDB" id="A0A0M4MWQ6"/>
<feature type="signal peptide" evidence="1">
    <location>
        <begin position="1"/>
        <end position="16"/>
    </location>
</feature>
<dbReference type="KEGG" id="aep:AMC99_01950"/>
<evidence type="ECO:0000313" key="3">
    <source>
        <dbReference type="Proteomes" id="UP000057938"/>
    </source>
</evidence>
<evidence type="ECO:0000256" key="1">
    <source>
        <dbReference type="SAM" id="SignalP"/>
    </source>
</evidence>
<dbReference type="Proteomes" id="UP000057938">
    <property type="component" value="Chromosome"/>
</dbReference>
<gene>
    <name evidence="2" type="ORF">AMC99_01950</name>
</gene>
<dbReference type="PATRIC" id="fig|361183.4.peg.1921"/>
<sequence>MLAASLLVMSCSHASASTPESPPPPPWDMISFTMNSWGAPLTIWNILPDGSGGFAEAVHEEGAPPIGPAPMAWHELPADAGQYAKLVAILDRLPEVAPDAGVCVNFMTDAPYGTLRLTRGATTTEIAWNSGCMDDDYVAFMSVLGDANNLVGEIGKAQPVSRTDPVP</sequence>
<reference evidence="2 3" key="1">
    <citation type="submission" date="2015-09" db="EMBL/GenBank/DDBJ databases">
        <title>Complete genome sequence of a benzo[a]pyrene-degrading bacterium Altererythrobacter epoxidivorans CGMCC 1.7731T.</title>
        <authorList>
            <person name="Li Z."/>
            <person name="Cheng H."/>
            <person name="Huo Y."/>
            <person name="Xu X."/>
        </authorList>
    </citation>
    <scope>NUCLEOTIDE SEQUENCE [LARGE SCALE GENOMIC DNA]</scope>
    <source>
        <strain evidence="2 3">CGMCC 1.7731</strain>
    </source>
</reference>
<evidence type="ECO:0000313" key="2">
    <source>
        <dbReference type="EMBL" id="ALE17238.1"/>
    </source>
</evidence>
<dbReference type="EMBL" id="CP012669">
    <property type="protein sequence ID" value="ALE17238.1"/>
    <property type="molecule type" value="Genomic_DNA"/>
</dbReference>
<name>A0A0M4MWQ6_9SPHN</name>
<organism evidence="2 3">
    <name type="scientific">Altererythrobacter epoxidivorans</name>
    <dbReference type="NCBI Taxonomy" id="361183"/>
    <lineage>
        <taxon>Bacteria</taxon>
        <taxon>Pseudomonadati</taxon>
        <taxon>Pseudomonadota</taxon>
        <taxon>Alphaproteobacteria</taxon>
        <taxon>Sphingomonadales</taxon>
        <taxon>Erythrobacteraceae</taxon>
        <taxon>Altererythrobacter</taxon>
    </lineage>
</organism>
<keyword evidence="3" id="KW-1185">Reference proteome</keyword>
<accession>A0A0M4MWQ6</accession>